<dbReference type="SUPFAM" id="SSF52540">
    <property type="entry name" value="P-loop containing nucleoside triphosphate hydrolases"/>
    <property type="match status" value="1"/>
</dbReference>
<evidence type="ECO:0000313" key="2">
    <source>
        <dbReference type="EMBL" id="KAJ7327556.1"/>
    </source>
</evidence>
<dbReference type="InterPro" id="IPR049052">
    <property type="entry name" value="nSTAND1"/>
</dbReference>
<dbReference type="AlphaFoldDB" id="A0AAD6ZL13"/>
<keyword evidence="2" id="KW-0378">Hydrolase</keyword>
<proteinExistence type="predicted"/>
<evidence type="ECO:0000313" key="3">
    <source>
        <dbReference type="Proteomes" id="UP001218218"/>
    </source>
</evidence>
<reference evidence="2" key="1">
    <citation type="submission" date="2023-03" db="EMBL/GenBank/DDBJ databases">
        <title>Massive genome expansion in bonnet fungi (Mycena s.s.) driven by repeated elements and novel gene families across ecological guilds.</title>
        <authorList>
            <consortium name="Lawrence Berkeley National Laboratory"/>
            <person name="Harder C.B."/>
            <person name="Miyauchi S."/>
            <person name="Viragh M."/>
            <person name="Kuo A."/>
            <person name="Thoen E."/>
            <person name="Andreopoulos B."/>
            <person name="Lu D."/>
            <person name="Skrede I."/>
            <person name="Drula E."/>
            <person name="Henrissat B."/>
            <person name="Morin E."/>
            <person name="Kohler A."/>
            <person name="Barry K."/>
            <person name="LaButti K."/>
            <person name="Morin E."/>
            <person name="Salamov A."/>
            <person name="Lipzen A."/>
            <person name="Mereny Z."/>
            <person name="Hegedus B."/>
            <person name="Baldrian P."/>
            <person name="Stursova M."/>
            <person name="Weitz H."/>
            <person name="Taylor A."/>
            <person name="Grigoriev I.V."/>
            <person name="Nagy L.G."/>
            <person name="Martin F."/>
            <person name="Kauserud H."/>
        </authorList>
    </citation>
    <scope>NUCLEOTIDE SEQUENCE</scope>
    <source>
        <strain evidence="2">CBHHK002</strain>
    </source>
</reference>
<feature type="non-terminal residue" evidence="2">
    <location>
        <position position="1"/>
    </location>
</feature>
<organism evidence="2 3">
    <name type="scientific">Mycena albidolilacea</name>
    <dbReference type="NCBI Taxonomy" id="1033008"/>
    <lineage>
        <taxon>Eukaryota</taxon>
        <taxon>Fungi</taxon>
        <taxon>Dikarya</taxon>
        <taxon>Basidiomycota</taxon>
        <taxon>Agaricomycotina</taxon>
        <taxon>Agaricomycetes</taxon>
        <taxon>Agaricomycetidae</taxon>
        <taxon>Agaricales</taxon>
        <taxon>Marasmiineae</taxon>
        <taxon>Mycenaceae</taxon>
        <taxon>Mycena</taxon>
    </lineage>
</organism>
<dbReference type="InterPro" id="IPR027417">
    <property type="entry name" value="P-loop_NTPase"/>
</dbReference>
<dbReference type="Pfam" id="PF20703">
    <property type="entry name" value="nSTAND1"/>
    <property type="match status" value="1"/>
</dbReference>
<accession>A0AAD6ZL13</accession>
<sequence>LPGSPKIFHGRDSELSEIVAALTKDEARVAILGPGGMGKTTLAAAAMHHPAILDKYSIQHFLSCESVMTGFELVALLGSHLGFESSGTPLQIIIQHFHQCGPCLLVLDNVETPWEPLQSREKVEDFLSALADVPSLALITMRGAERPGKVKWSRPFLSPLKPLPISASRQIFFEVADKPVTGEETALDELLGLSGSLPLAVSLMANVVSFEGYSRTLSRWQQENTALLSDGYDKNSNLEKSIILSLSGPRMASQSAQDLLSLLSLLPDGITMHDINASKVPISQISHSASSLIRTSLAYMDTGGRLKSLVPIREYVQRVHPP</sequence>
<keyword evidence="3" id="KW-1185">Reference proteome</keyword>
<dbReference type="Gene3D" id="3.40.50.300">
    <property type="entry name" value="P-loop containing nucleotide triphosphate hydrolases"/>
    <property type="match status" value="1"/>
</dbReference>
<name>A0AAD6ZL13_9AGAR</name>
<dbReference type="Proteomes" id="UP001218218">
    <property type="component" value="Unassembled WGS sequence"/>
</dbReference>
<gene>
    <name evidence="2" type="ORF">DFH08DRAFT_628587</name>
</gene>
<comment type="caution">
    <text evidence="2">The sequence shown here is derived from an EMBL/GenBank/DDBJ whole genome shotgun (WGS) entry which is preliminary data.</text>
</comment>
<dbReference type="EMBL" id="JARIHO010000041">
    <property type="protein sequence ID" value="KAJ7327556.1"/>
    <property type="molecule type" value="Genomic_DNA"/>
</dbReference>
<protein>
    <submittedName>
        <fullName evidence="2">P-loop containing nucleoside triphosphate hydrolase protein</fullName>
    </submittedName>
</protein>
<dbReference type="PRINTS" id="PR00364">
    <property type="entry name" value="DISEASERSIST"/>
</dbReference>
<feature type="domain" description="Novel STAND NTPase 1" evidence="1">
    <location>
        <begin position="6"/>
        <end position="142"/>
    </location>
</feature>
<feature type="non-terminal residue" evidence="2">
    <location>
        <position position="322"/>
    </location>
</feature>
<dbReference type="GO" id="GO:0016787">
    <property type="term" value="F:hydrolase activity"/>
    <property type="evidence" value="ECO:0007669"/>
    <property type="project" value="UniProtKB-KW"/>
</dbReference>
<evidence type="ECO:0000259" key="1">
    <source>
        <dbReference type="Pfam" id="PF20703"/>
    </source>
</evidence>